<evidence type="ECO:0000256" key="2">
    <source>
        <dbReference type="RuleBase" id="RU003719"/>
    </source>
</evidence>
<dbReference type="EMBL" id="LR899009">
    <property type="protein sequence ID" value="CAD7079961.1"/>
    <property type="molecule type" value="Genomic_DNA"/>
</dbReference>
<dbReference type="Pfam" id="PF02826">
    <property type="entry name" value="2-Hacid_dh_C"/>
    <property type="match status" value="1"/>
</dbReference>
<dbReference type="Proteomes" id="UP000594454">
    <property type="component" value="Chromosome 1"/>
</dbReference>
<organism evidence="5 6">
    <name type="scientific">Hermetia illucens</name>
    <name type="common">Black soldier fly</name>
    <dbReference type="NCBI Taxonomy" id="343691"/>
    <lineage>
        <taxon>Eukaryota</taxon>
        <taxon>Metazoa</taxon>
        <taxon>Ecdysozoa</taxon>
        <taxon>Arthropoda</taxon>
        <taxon>Hexapoda</taxon>
        <taxon>Insecta</taxon>
        <taxon>Pterygota</taxon>
        <taxon>Neoptera</taxon>
        <taxon>Endopterygota</taxon>
        <taxon>Diptera</taxon>
        <taxon>Brachycera</taxon>
        <taxon>Stratiomyomorpha</taxon>
        <taxon>Stratiomyidae</taxon>
        <taxon>Hermetiinae</taxon>
        <taxon>Hermetia</taxon>
    </lineage>
</organism>
<dbReference type="InterPro" id="IPR006140">
    <property type="entry name" value="D-isomer_DH_NAD-bd"/>
</dbReference>
<dbReference type="PANTHER" id="PTHR10996:SF119">
    <property type="entry name" value="FI03731P-RELATED"/>
    <property type="match status" value="1"/>
</dbReference>
<dbReference type="InParanoid" id="A0A7R8UFP3"/>
<evidence type="ECO:0000259" key="3">
    <source>
        <dbReference type="Pfam" id="PF00389"/>
    </source>
</evidence>
<evidence type="ECO:0000313" key="6">
    <source>
        <dbReference type="Proteomes" id="UP000594454"/>
    </source>
</evidence>
<dbReference type="GO" id="GO:0051287">
    <property type="term" value="F:NAD binding"/>
    <property type="evidence" value="ECO:0007669"/>
    <property type="project" value="InterPro"/>
</dbReference>
<dbReference type="Pfam" id="PF00389">
    <property type="entry name" value="2-Hacid_dh"/>
    <property type="match status" value="1"/>
</dbReference>
<feature type="domain" description="D-isomer specific 2-hydroxyacid dehydrogenase catalytic" evidence="3">
    <location>
        <begin position="28"/>
        <end position="185"/>
    </location>
</feature>
<dbReference type="InterPro" id="IPR050223">
    <property type="entry name" value="D-isomer_2-hydroxyacid_DH"/>
</dbReference>
<dbReference type="InterPro" id="IPR006139">
    <property type="entry name" value="D-isomer_2_OHA_DH_cat_dom"/>
</dbReference>
<dbReference type="SUPFAM" id="SSF51735">
    <property type="entry name" value="NAD(P)-binding Rossmann-fold domains"/>
    <property type="match status" value="2"/>
</dbReference>
<evidence type="ECO:0000259" key="4">
    <source>
        <dbReference type="Pfam" id="PF02826"/>
    </source>
</evidence>
<dbReference type="AlphaFoldDB" id="A0A7R8UFP3"/>
<evidence type="ECO:0000313" key="5">
    <source>
        <dbReference type="EMBL" id="CAD7079961.1"/>
    </source>
</evidence>
<reference evidence="5 6" key="1">
    <citation type="submission" date="2020-11" db="EMBL/GenBank/DDBJ databases">
        <authorList>
            <person name="Wallbank WR R."/>
            <person name="Pardo Diaz C."/>
            <person name="Kozak K."/>
            <person name="Martin S."/>
            <person name="Jiggins C."/>
            <person name="Moest M."/>
            <person name="Warren A I."/>
            <person name="Generalovic N T."/>
            <person name="Byers J.R.P. K."/>
            <person name="Montejo-Kovacevich G."/>
            <person name="Yen C E."/>
        </authorList>
    </citation>
    <scope>NUCLEOTIDE SEQUENCE [LARGE SCALE GENOMIC DNA]</scope>
</reference>
<name>A0A7R8UFP3_HERIL</name>
<dbReference type="GO" id="GO:0005829">
    <property type="term" value="C:cytosol"/>
    <property type="evidence" value="ECO:0007669"/>
    <property type="project" value="TreeGrafter"/>
</dbReference>
<keyword evidence="1 2" id="KW-0560">Oxidoreductase</keyword>
<dbReference type="InterPro" id="IPR036291">
    <property type="entry name" value="NAD(P)-bd_dom_sf"/>
</dbReference>
<dbReference type="GO" id="GO:0008465">
    <property type="term" value="F:hydroxypyruvate reductase (NADH) activity"/>
    <property type="evidence" value="ECO:0007669"/>
    <property type="project" value="TreeGrafter"/>
</dbReference>
<sequence>MASQSDKRFKVLVTSPEVPKAAIDLLKKSCDLGHTPVVVNEPVAELTIALMVAAARRFTRDVLHIENETWITWSHKWMLGYDIKGSTVGIPRSQNETTSIFVNVARGQIADQKALYNALTNHTIFCSRIRCNDTEPLPKDDPLMTLPNCVIIPHLGTATEKATENMALVAAHNVLRGLAGEPMISPAYQL</sequence>
<comment type="similarity">
    <text evidence="2">Belongs to the D-isomer specific 2-hydroxyacid dehydrogenase family.</text>
</comment>
<dbReference type="Gene3D" id="3.40.50.720">
    <property type="entry name" value="NAD(P)-binding Rossmann-like Domain"/>
    <property type="match status" value="3"/>
</dbReference>
<dbReference type="GO" id="GO:0030267">
    <property type="term" value="F:glyoxylate reductase (NADPH) activity"/>
    <property type="evidence" value="ECO:0007669"/>
    <property type="project" value="TreeGrafter"/>
</dbReference>
<keyword evidence="6" id="KW-1185">Reference proteome</keyword>
<accession>A0A7R8UFP3</accession>
<protein>
    <recommendedName>
        <fullName evidence="7">D-isomer specific 2-hydroxyacid dehydrogenase NAD-binding domain-containing protein</fullName>
    </recommendedName>
</protein>
<evidence type="ECO:0000256" key="1">
    <source>
        <dbReference type="ARBA" id="ARBA00023002"/>
    </source>
</evidence>
<evidence type="ECO:0008006" key="7">
    <source>
        <dbReference type="Google" id="ProtNLM"/>
    </source>
</evidence>
<gene>
    <name evidence="5" type="ORF">HERILL_LOCUS3143</name>
</gene>
<dbReference type="OrthoDB" id="298012at2759"/>
<feature type="domain" description="D-isomer specific 2-hydroxyacid dehydrogenase NAD-binding" evidence="4">
    <location>
        <begin position="97"/>
        <end position="156"/>
    </location>
</feature>
<dbReference type="PANTHER" id="PTHR10996">
    <property type="entry name" value="2-HYDROXYACID DEHYDROGENASE-RELATED"/>
    <property type="match status" value="1"/>
</dbReference>
<proteinExistence type="inferred from homology"/>